<dbReference type="Pfam" id="PF00651">
    <property type="entry name" value="BTB"/>
    <property type="match status" value="1"/>
</dbReference>
<accession>F8NHZ8</accession>
<dbReference type="PROSITE" id="PS50097">
    <property type="entry name" value="BTB"/>
    <property type="match status" value="1"/>
</dbReference>
<reference evidence="2" key="1">
    <citation type="submission" date="2011-04" db="EMBL/GenBank/DDBJ databases">
        <title>Evolution of plant cell wall degrading machinery underlies the functional diversity of forest fungi.</title>
        <authorList>
            <consortium name="US DOE Joint Genome Institute (JGI-PGF)"/>
            <person name="Eastwood D.C."/>
            <person name="Floudas D."/>
            <person name="Binder M."/>
            <person name="Majcherczyk A."/>
            <person name="Schneider P."/>
            <person name="Aerts A."/>
            <person name="Asiegbu F.O."/>
            <person name="Baker S.E."/>
            <person name="Barry K."/>
            <person name="Bendiksby M."/>
            <person name="Blumentritt M."/>
            <person name="Coutinho P.M."/>
            <person name="Cullen D."/>
            <person name="Cullen D."/>
            <person name="Gathman A."/>
            <person name="Goodell B."/>
            <person name="Henrissat B."/>
            <person name="Ihrmark K."/>
            <person name="Kauserud H."/>
            <person name="Kohler A."/>
            <person name="LaButti K."/>
            <person name="Lapidus A."/>
            <person name="Lavin J.L."/>
            <person name="Lee Y.-H."/>
            <person name="Lindquist E."/>
            <person name="Lilly W."/>
            <person name="Lucas S."/>
            <person name="Morin E."/>
            <person name="Murat C."/>
            <person name="Oguiza J.A."/>
            <person name="Park J."/>
            <person name="Pisabarro A.G."/>
            <person name="Riley R."/>
            <person name="Rosling A."/>
            <person name="Salamov A."/>
            <person name="Schmidt O."/>
            <person name="Schmutz J."/>
            <person name="Skrede I."/>
            <person name="Stenlid J."/>
            <person name="Wiebenga A."/>
            <person name="Xie X."/>
            <person name="Kues U."/>
            <person name="Hibbett D.S."/>
            <person name="Hoffmeister D."/>
            <person name="Hogberg N."/>
            <person name="Martin F."/>
            <person name="Grigoriev I.V."/>
            <person name="Watkinson S.C."/>
        </authorList>
    </citation>
    <scope>NUCLEOTIDE SEQUENCE</scope>
    <source>
        <strain evidence="2">S7.9</strain>
    </source>
</reference>
<dbReference type="InterPro" id="IPR000210">
    <property type="entry name" value="BTB/POZ_dom"/>
</dbReference>
<name>F8NHZ8_SERL9</name>
<dbReference type="GeneID" id="18809692"/>
<dbReference type="InterPro" id="IPR011333">
    <property type="entry name" value="SKP1/BTB/POZ_sf"/>
</dbReference>
<dbReference type="KEGG" id="sla:SERLADRAFT_359617"/>
<dbReference type="AlphaFoldDB" id="F8NHZ8"/>
<gene>
    <name evidence="2" type="ORF">SERLADRAFT_359617</name>
</gene>
<evidence type="ECO:0000259" key="1">
    <source>
        <dbReference type="PROSITE" id="PS50097"/>
    </source>
</evidence>
<dbReference type="OrthoDB" id="2690913at2759"/>
<dbReference type="Proteomes" id="UP000008064">
    <property type="component" value="Unassembled WGS sequence"/>
</dbReference>
<proteinExistence type="predicted"/>
<sequence>MDNATDHNHSLQVDVILRSADGHDFRFYKYLLSLASPVFDTMFALPQPSLSSSSPDSKDGLPVVELAETKPALQRLLGMYLPDYLEKDGKIASVDEWKEVFSAANKYEMKAVVKCLSWNLESLAEAEPMRVFALATQHGLNEAAQKAAFNTLKVPFGGWGAFPELECVTGGDLQRLFQYHTACGRLASSTLKDWFFKVDKAYCWYNCSSGKIWNGSQYVSNWWQTFTEGLAVVLEKKPLGATVEEGELASKALVAASLCPNCRTIAPADMERFRRAFAARLDEEMSRLFWRVDPEVSGS</sequence>
<organism>
    <name type="scientific">Serpula lacrymans var. lacrymans (strain S7.9)</name>
    <name type="common">Dry rot fungus</name>
    <dbReference type="NCBI Taxonomy" id="578457"/>
    <lineage>
        <taxon>Eukaryota</taxon>
        <taxon>Fungi</taxon>
        <taxon>Dikarya</taxon>
        <taxon>Basidiomycota</taxon>
        <taxon>Agaricomycotina</taxon>
        <taxon>Agaricomycetes</taxon>
        <taxon>Agaricomycetidae</taxon>
        <taxon>Boletales</taxon>
        <taxon>Coniophorineae</taxon>
        <taxon>Serpulaceae</taxon>
        <taxon>Serpula</taxon>
    </lineage>
</organism>
<protein>
    <recommendedName>
        <fullName evidence="1">BTB domain-containing protein</fullName>
    </recommendedName>
</protein>
<evidence type="ECO:0000313" key="2">
    <source>
        <dbReference type="EMBL" id="EGO29720.1"/>
    </source>
</evidence>
<feature type="domain" description="BTB" evidence="1">
    <location>
        <begin position="13"/>
        <end position="89"/>
    </location>
</feature>
<dbReference type="SMART" id="SM00225">
    <property type="entry name" value="BTB"/>
    <property type="match status" value="1"/>
</dbReference>
<dbReference type="Gene3D" id="3.30.710.10">
    <property type="entry name" value="Potassium Channel Kv1.1, Chain A"/>
    <property type="match status" value="1"/>
</dbReference>
<dbReference type="RefSeq" id="XP_007313962.1">
    <property type="nucleotide sequence ID" value="XM_007313900.1"/>
</dbReference>
<dbReference type="EMBL" id="GL945429">
    <property type="protein sequence ID" value="EGO29720.1"/>
    <property type="molecule type" value="Genomic_DNA"/>
</dbReference>
<dbReference type="HOGENOM" id="CLU_052397_0_1_1"/>